<accession>A0AAV3ZY73</accession>
<evidence type="ECO:0000313" key="3">
    <source>
        <dbReference type="Proteomes" id="UP000735302"/>
    </source>
</evidence>
<reference evidence="2 3" key="1">
    <citation type="journal article" date="2021" name="Elife">
        <title>Chloroplast acquisition without the gene transfer in kleptoplastic sea slugs, Plakobranchus ocellatus.</title>
        <authorList>
            <person name="Maeda T."/>
            <person name="Takahashi S."/>
            <person name="Yoshida T."/>
            <person name="Shimamura S."/>
            <person name="Takaki Y."/>
            <person name="Nagai Y."/>
            <person name="Toyoda A."/>
            <person name="Suzuki Y."/>
            <person name="Arimoto A."/>
            <person name="Ishii H."/>
            <person name="Satoh N."/>
            <person name="Nishiyama T."/>
            <person name="Hasebe M."/>
            <person name="Maruyama T."/>
            <person name="Minagawa J."/>
            <person name="Obokata J."/>
            <person name="Shigenobu S."/>
        </authorList>
    </citation>
    <scope>NUCLEOTIDE SEQUENCE [LARGE SCALE GENOMIC DNA]</scope>
</reference>
<feature type="compositionally biased region" description="Basic residues" evidence="1">
    <location>
        <begin position="219"/>
        <end position="228"/>
    </location>
</feature>
<name>A0AAV3ZY73_9GAST</name>
<feature type="region of interest" description="Disordered" evidence="1">
    <location>
        <begin position="75"/>
        <end position="112"/>
    </location>
</feature>
<feature type="compositionally biased region" description="Basic and acidic residues" evidence="1">
    <location>
        <begin position="41"/>
        <end position="63"/>
    </location>
</feature>
<evidence type="ECO:0000256" key="1">
    <source>
        <dbReference type="SAM" id="MobiDB-lite"/>
    </source>
</evidence>
<protein>
    <submittedName>
        <fullName evidence="2">Uncharacterized protein</fullName>
    </submittedName>
</protein>
<feature type="region of interest" description="Disordered" evidence="1">
    <location>
        <begin position="175"/>
        <end position="243"/>
    </location>
</feature>
<organism evidence="2 3">
    <name type="scientific">Plakobranchus ocellatus</name>
    <dbReference type="NCBI Taxonomy" id="259542"/>
    <lineage>
        <taxon>Eukaryota</taxon>
        <taxon>Metazoa</taxon>
        <taxon>Spiralia</taxon>
        <taxon>Lophotrochozoa</taxon>
        <taxon>Mollusca</taxon>
        <taxon>Gastropoda</taxon>
        <taxon>Heterobranchia</taxon>
        <taxon>Euthyneura</taxon>
        <taxon>Panpulmonata</taxon>
        <taxon>Sacoglossa</taxon>
        <taxon>Placobranchoidea</taxon>
        <taxon>Plakobranchidae</taxon>
        <taxon>Plakobranchus</taxon>
    </lineage>
</organism>
<evidence type="ECO:0000313" key="2">
    <source>
        <dbReference type="EMBL" id="GFN99842.1"/>
    </source>
</evidence>
<proteinExistence type="predicted"/>
<keyword evidence="3" id="KW-1185">Reference proteome</keyword>
<comment type="caution">
    <text evidence="2">The sequence shown here is derived from an EMBL/GenBank/DDBJ whole genome shotgun (WGS) entry which is preliminary data.</text>
</comment>
<sequence length="531" mass="57257">MEESDSEEETPRPATCREVTARDQTPVVNPPDQRQDSAAAVRDDHQATVTLKEESDTSRRISEHVKDAKERFRLAMKNDNQRASSLRQSDSNDKIEQRIPTPRGSVRLSSKSTTLRGQLEIFRGNLRTENRPITLKDIPQLDLKSDNEQVKSAQRNLFKRSATFTTSDESLRLDLNPNHGRLSRRKSSASATLLSAGHGSKNNPDDENENNDPPLTPRHTPRSMRRKERGYIPTPRKSEDRLPMLSLSAKEDLIKEIAPGLLLNSKDSALSSSRSSVASSASSVQSSVTSVISLTELKTLRVNCRVSEDAIVSTATATNNSNNGVTSVITSNMSVTDMKRVLLGRSRVRGVEPANFCVIAVRTCKIVADGVDAASASAIDYDDDDDAVAYVVAVVVAAGVDAASASAVDYDDNDDDDGDDDGHDDAVAYVVAVVIAAGVDAASASAIDYDDDDDAVAYVVTIVVAAGVDAASASAIDYDDDDDTIRAVFVEICLSIISFEYMERRDTVACESALRSAGTLLSQVLAEGLKA</sequence>
<dbReference type="EMBL" id="BLXT01003024">
    <property type="protein sequence ID" value="GFN99842.1"/>
    <property type="molecule type" value="Genomic_DNA"/>
</dbReference>
<dbReference type="AlphaFoldDB" id="A0AAV3ZY73"/>
<feature type="region of interest" description="Disordered" evidence="1">
    <location>
        <begin position="1"/>
        <end position="63"/>
    </location>
</feature>
<dbReference type="Proteomes" id="UP000735302">
    <property type="component" value="Unassembled WGS sequence"/>
</dbReference>
<gene>
    <name evidence="2" type="ORF">PoB_002634800</name>
</gene>